<dbReference type="Proteomes" id="UP001200513">
    <property type="component" value="Chromosome"/>
</dbReference>
<gene>
    <name evidence="2" type="ORF">K9W46_05725</name>
</gene>
<feature type="transmembrane region" description="Helical" evidence="1">
    <location>
        <begin position="194"/>
        <end position="212"/>
    </location>
</feature>
<reference evidence="2" key="1">
    <citation type="journal article" date="2022" name="Nat. Microbiol.">
        <title>Unique mobile elements and scalable gene flow at the prokaryote-eukaryote boundary revealed by circularized Asgard archaea genomes.</title>
        <authorList>
            <person name="Wu F."/>
            <person name="Speth D.R."/>
            <person name="Philosof A."/>
            <person name="Cremiere A."/>
            <person name="Narayanan A."/>
            <person name="Barco R.A."/>
            <person name="Connon S.A."/>
            <person name="Amend J.P."/>
            <person name="Antoshechkin I.A."/>
            <person name="Orphan V.J."/>
        </authorList>
    </citation>
    <scope>NUCLEOTIDE SEQUENCE</scope>
    <source>
        <strain evidence="2">PR6</strain>
    </source>
</reference>
<feature type="transmembrane region" description="Helical" evidence="1">
    <location>
        <begin position="95"/>
        <end position="112"/>
    </location>
</feature>
<feature type="transmembrane region" description="Helical" evidence="1">
    <location>
        <begin position="118"/>
        <end position="138"/>
    </location>
</feature>
<feature type="transmembrane region" description="Helical" evidence="1">
    <location>
        <begin position="62"/>
        <end position="83"/>
    </location>
</feature>
<keyword evidence="1" id="KW-1133">Transmembrane helix</keyword>
<protein>
    <recommendedName>
        <fullName evidence="3">DUF998 domain-containing protein</fullName>
    </recommendedName>
</protein>
<name>A0A9Y1BT81_9ARCH</name>
<dbReference type="AlphaFoldDB" id="A0A9Y1BT81"/>
<keyword evidence="1" id="KW-0472">Membrane</keyword>
<evidence type="ECO:0000313" key="2">
    <source>
        <dbReference type="EMBL" id="UJG44677.1"/>
    </source>
</evidence>
<sequence length="218" mass="24786">MNSMNKQKIVRWLIWAIAIVIIVTIGLAWFFYPEPYDFFNEAISNLGGINSETGISNSISSLIMTIGFSLISVISFSIFIDYLVTEELTYRFRKATWTLILSIGAAGIAIPYDHSSLYFLHYIGAFTFVISFGGLDFDCQALRFFRMRKEDKHRGKIHISFDVVFVFIVFAVVILHILTFILDRVGVSIPDYSVPLTQKIVLIVNIIAVFLLDVEDMS</sequence>
<accession>A0A9Y1BT81</accession>
<organism evidence="2">
    <name type="scientific">Candidatus Heimdallarchaeum endolithica</name>
    <dbReference type="NCBI Taxonomy" id="2876572"/>
    <lineage>
        <taxon>Archaea</taxon>
        <taxon>Promethearchaeati</taxon>
        <taxon>Candidatus Heimdallarchaeota</taxon>
        <taxon>Candidatus Heimdallarchaeia (ex Rinke et al. 2021) (nom. nud.)</taxon>
        <taxon>Candidatus Heimdallarchaeales</taxon>
        <taxon>Candidatus Heimdallarchaeaceae</taxon>
        <taxon>Candidatus Heimdallarchaeum</taxon>
    </lineage>
</organism>
<feature type="transmembrane region" description="Helical" evidence="1">
    <location>
        <begin position="12"/>
        <end position="32"/>
    </location>
</feature>
<evidence type="ECO:0008006" key="3">
    <source>
        <dbReference type="Google" id="ProtNLM"/>
    </source>
</evidence>
<dbReference type="EMBL" id="CP084167">
    <property type="protein sequence ID" value="UJG44677.1"/>
    <property type="molecule type" value="Genomic_DNA"/>
</dbReference>
<evidence type="ECO:0000256" key="1">
    <source>
        <dbReference type="SAM" id="Phobius"/>
    </source>
</evidence>
<proteinExistence type="predicted"/>
<keyword evidence="1" id="KW-0812">Transmembrane</keyword>
<feature type="transmembrane region" description="Helical" evidence="1">
    <location>
        <begin position="159"/>
        <end position="182"/>
    </location>
</feature>